<sequence length="95" mass="10528">MFHILGFLFIIVIAVIIIGLALVGSVLRAVFGLGKRSPSSGSDRNGPNNNSGSRRYYHQTQANDKEEIITGTGAKHKKLFDDNEGEYVDYEEIKE</sequence>
<evidence type="ECO:0000256" key="1">
    <source>
        <dbReference type="SAM" id="MobiDB-lite"/>
    </source>
</evidence>
<dbReference type="Pfam" id="PF16118">
    <property type="entry name" value="DUF4834"/>
    <property type="match status" value="1"/>
</dbReference>
<comment type="caution">
    <text evidence="3">The sequence shown here is derived from an EMBL/GenBank/DDBJ whole genome shotgun (WGS) entry which is preliminary data.</text>
</comment>
<dbReference type="Proteomes" id="UP000020529">
    <property type="component" value="Unassembled WGS sequence"/>
</dbReference>
<name>A0A015UP33_BACFG</name>
<dbReference type="AlphaFoldDB" id="A0A015UP33"/>
<keyword evidence="2" id="KW-1133">Transmembrane helix</keyword>
<keyword evidence="2" id="KW-0812">Transmembrane</keyword>
<evidence type="ECO:0000313" key="3">
    <source>
        <dbReference type="EMBL" id="EXY75603.1"/>
    </source>
</evidence>
<dbReference type="EMBL" id="JGCY01000233">
    <property type="protein sequence ID" value="EXY75603.1"/>
    <property type="molecule type" value="Genomic_DNA"/>
</dbReference>
<protein>
    <recommendedName>
        <fullName evidence="5">DUF4834 family protein</fullName>
    </recommendedName>
</protein>
<evidence type="ECO:0008006" key="5">
    <source>
        <dbReference type="Google" id="ProtNLM"/>
    </source>
</evidence>
<dbReference type="GeneID" id="60368060"/>
<keyword evidence="2" id="KW-0472">Membrane</keyword>
<evidence type="ECO:0000313" key="4">
    <source>
        <dbReference type="Proteomes" id="UP000020529"/>
    </source>
</evidence>
<organism evidence="3 4">
    <name type="scientific">Bacteroides fragilis str. 3988T(B)14</name>
    <dbReference type="NCBI Taxonomy" id="1339315"/>
    <lineage>
        <taxon>Bacteria</taxon>
        <taxon>Pseudomonadati</taxon>
        <taxon>Bacteroidota</taxon>
        <taxon>Bacteroidia</taxon>
        <taxon>Bacteroidales</taxon>
        <taxon>Bacteroidaceae</taxon>
        <taxon>Bacteroides</taxon>
    </lineage>
</organism>
<feature type="compositionally biased region" description="Low complexity" evidence="1">
    <location>
        <begin position="36"/>
        <end position="54"/>
    </location>
</feature>
<feature type="region of interest" description="Disordered" evidence="1">
    <location>
        <begin position="33"/>
        <end position="63"/>
    </location>
</feature>
<dbReference type="InterPro" id="IPR032272">
    <property type="entry name" value="DUF4834"/>
</dbReference>
<dbReference type="PATRIC" id="fig|1339315.3.peg.1361"/>
<accession>A0A015UP33</accession>
<feature type="transmembrane region" description="Helical" evidence="2">
    <location>
        <begin position="6"/>
        <end position="31"/>
    </location>
</feature>
<gene>
    <name evidence="3" type="ORF">M124_0553</name>
</gene>
<dbReference type="RefSeq" id="WP_005784735.1">
    <property type="nucleotide sequence ID" value="NZ_JGCY01000233.1"/>
</dbReference>
<evidence type="ECO:0000256" key="2">
    <source>
        <dbReference type="SAM" id="Phobius"/>
    </source>
</evidence>
<proteinExistence type="predicted"/>
<reference evidence="3 4" key="1">
    <citation type="submission" date="2014-02" db="EMBL/GenBank/DDBJ databases">
        <authorList>
            <person name="Sears C."/>
            <person name="Carroll K."/>
            <person name="Sack B.R."/>
            <person name="Qadri F."/>
            <person name="Myers L.L."/>
            <person name="Chung G.-T."/>
            <person name="Escheverria P."/>
            <person name="Fraser C.M."/>
            <person name="Sadzewicz L."/>
            <person name="Shefchek K.A."/>
            <person name="Tallon L."/>
            <person name="Das S.P."/>
            <person name="Daugherty S."/>
            <person name="Mongodin E.F."/>
        </authorList>
    </citation>
    <scope>NUCLEOTIDE SEQUENCE [LARGE SCALE GENOMIC DNA]</scope>
    <source>
        <strain evidence="4">3988T(B)14</strain>
    </source>
</reference>